<dbReference type="InterPro" id="IPR050202">
    <property type="entry name" value="Cyt/Deoxycyt_deaminase"/>
</dbReference>
<evidence type="ECO:0000256" key="1">
    <source>
        <dbReference type="ARBA" id="ARBA00006576"/>
    </source>
</evidence>
<dbReference type="InterPro" id="IPR016192">
    <property type="entry name" value="APOBEC/CMP_deaminase_Zn-bd"/>
</dbReference>
<dbReference type="EMBL" id="JBHLUK010000046">
    <property type="protein sequence ID" value="MFC0423433.1"/>
    <property type="molecule type" value="Genomic_DNA"/>
</dbReference>
<comment type="similarity">
    <text evidence="1">Belongs to the cytidine and deoxycytidylate deaminase family.</text>
</comment>
<evidence type="ECO:0000256" key="3">
    <source>
        <dbReference type="ARBA" id="ARBA00022801"/>
    </source>
</evidence>
<dbReference type="Proteomes" id="UP001589855">
    <property type="component" value="Unassembled WGS sequence"/>
</dbReference>
<keyword evidence="4" id="KW-0862">Zinc</keyword>
<dbReference type="InterPro" id="IPR002125">
    <property type="entry name" value="CMP_dCMP_dom"/>
</dbReference>
<keyword evidence="3" id="KW-0378">Hydrolase</keyword>
<organism evidence="6 7">
    <name type="scientific">Lactiplantibacillus plajomi</name>
    <dbReference type="NCBI Taxonomy" id="1457217"/>
    <lineage>
        <taxon>Bacteria</taxon>
        <taxon>Bacillati</taxon>
        <taxon>Bacillota</taxon>
        <taxon>Bacilli</taxon>
        <taxon>Lactobacillales</taxon>
        <taxon>Lactobacillaceae</taxon>
        <taxon>Lactiplantibacillus</taxon>
    </lineage>
</organism>
<proteinExistence type="inferred from homology"/>
<dbReference type="InterPro" id="IPR016193">
    <property type="entry name" value="Cytidine_deaminase-like"/>
</dbReference>
<dbReference type="RefSeq" id="WP_137646204.1">
    <property type="nucleotide sequence ID" value="NZ_BAABRM010000050.1"/>
</dbReference>
<evidence type="ECO:0000313" key="7">
    <source>
        <dbReference type="Proteomes" id="UP001589855"/>
    </source>
</evidence>
<dbReference type="PANTHER" id="PTHR11644:SF2">
    <property type="entry name" value="CYTIDINE DEAMINASE"/>
    <property type="match status" value="1"/>
</dbReference>
<dbReference type="Pfam" id="PF00383">
    <property type="entry name" value="dCMP_cyt_deam_1"/>
    <property type="match status" value="1"/>
</dbReference>
<gene>
    <name evidence="6" type="ORF">ACFFGS_04760</name>
</gene>
<dbReference type="CDD" id="cd01283">
    <property type="entry name" value="cytidine_deaminase"/>
    <property type="match status" value="1"/>
</dbReference>
<dbReference type="SUPFAM" id="SSF53927">
    <property type="entry name" value="Cytidine deaminase-like"/>
    <property type="match status" value="1"/>
</dbReference>
<keyword evidence="2" id="KW-0479">Metal-binding</keyword>
<keyword evidence="7" id="KW-1185">Reference proteome</keyword>
<dbReference type="Gene3D" id="3.40.140.10">
    <property type="entry name" value="Cytidine Deaminase, domain 2"/>
    <property type="match status" value="1"/>
</dbReference>
<evidence type="ECO:0000259" key="5">
    <source>
        <dbReference type="PROSITE" id="PS51747"/>
    </source>
</evidence>
<protein>
    <submittedName>
        <fullName evidence="6">Cytidine deaminase</fullName>
    </submittedName>
</protein>
<dbReference type="PROSITE" id="PS00903">
    <property type="entry name" value="CYT_DCMP_DEAMINASES_1"/>
    <property type="match status" value="1"/>
</dbReference>
<sequence>METINWQTLYARAVASCQPRDVSNSVYAGSVAAALVTSRGTVFTGVSVDTACSLGFCAERNALGSMLTAGEQTVTRIVAVRGREILMPCGACREFLRQLGNPDVEVLVQLAPLVSVKLKELLPRYWQA</sequence>
<dbReference type="PANTHER" id="PTHR11644">
    <property type="entry name" value="CYTIDINE DEAMINASE"/>
    <property type="match status" value="1"/>
</dbReference>
<accession>A0ABV6K1S4</accession>
<comment type="caution">
    <text evidence="6">The sequence shown here is derived from an EMBL/GenBank/DDBJ whole genome shotgun (WGS) entry which is preliminary data.</text>
</comment>
<reference evidence="6 7" key="1">
    <citation type="submission" date="2024-09" db="EMBL/GenBank/DDBJ databases">
        <authorList>
            <person name="Sun Q."/>
            <person name="Mori K."/>
        </authorList>
    </citation>
    <scope>NUCLEOTIDE SEQUENCE [LARGE SCALE GENOMIC DNA]</scope>
    <source>
        <strain evidence="6 7">TBRC 4575</strain>
    </source>
</reference>
<feature type="domain" description="CMP/dCMP-type deaminase" evidence="5">
    <location>
        <begin position="4"/>
        <end position="128"/>
    </location>
</feature>
<evidence type="ECO:0000313" key="6">
    <source>
        <dbReference type="EMBL" id="MFC0423433.1"/>
    </source>
</evidence>
<evidence type="ECO:0000256" key="4">
    <source>
        <dbReference type="ARBA" id="ARBA00022833"/>
    </source>
</evidence>
<dbReference type="PROSITE" id="PS51747">
    <property type="entry name" value="CYT_DCMP_DEAMINASES_2"/>
    <property type="match status" value="1"/>
</dbReference>
<name>A0ABV6K1S4_9LACO</name>
<evidence type="ECO:0000256" key="2">
    <source>
        <dbReference type="ARBA" id="ARBA00022723"/>
    </source>
</evidence>